<dbReference type="GO" id="GO:0003677">
    <property type="term" value="F:DNA binding"/>
    <property type="evidence" value="ECO:0007669"/>
    <property type="project" value="InterPro"/>
</dbReference>
<dbReference type="Proteomes" id="UP000093129">
    <property type="component" value="Unassembled WGS sequence"/>
</dbReference>
<dbReference type="GO" id="GO:0004803">
    <property type="term" value="F:transposase activity"/>
    <property type="evidence" value="ECO:0007669"/>
    <property type="project" value="InterPro"/>
</dbReference>
<organism evidence="2 3">
    <name type="scientific">Acidithiobacillus ferrivorans</name>
    <dbReference type="NCBI Taxonomy" id="160808"/>
    <lineage>
        <taxon>Bacteria</taxon>
        <taxon>Pseudomonadati</taxon>
        <taxon>Pseudomonadota</taxon>
        <taxon>Acidithiobacillia</taxon>
        <taxon>Acidithiobacillales</taxon>
        <taxon>Acidithiobacillaceae</taxon>
        <taxon>Acidithiobacillus</taxon>
    </lineage>
</organism>
<dbReference type="GO" id="GO:0006313">
    <property type="term" value="P:DNA transposition"/>
    <property type="evidence" value="ECO:0007669"/>
    <property type="project" value="InterPro"/>
</dbReference>
<dbReference type="SUPFAM" id="SSF53098">
    <property type="entry name" value="Ribonuclease H-like"/>
    <property type="match status" value="1"/>
</dbReference>
<dbReference type="RefSeq" id="WP_065413362.1">
    <property type="nucleotide sequence ID" value="NZ_MASQ01000087.1"/>
</dbReference>
<sequence>MFIRQTKTRNTASGDAYTTFRLVASERVGKQVRQRTLLNLGRQFDLPQPDWPVLCTRVEQILTGQSSFLPVSAMIERHAQHLTSRLLVVSPAPVREGGNTEDFVEVDVESLQLTHPRSVGVEQVALAAMGWLGLPEILSQLGFNGIQKSVVQALLVGRMADPASELATWRWLKECSALSELLEVDFEAVGLHRLYRVSDLLVRHRQDIKQALFARIDDLFHQVDTVTLYDLTNTYFEGTAAQNGKAARGHSKEKRTDCPLVTLGLILDSSGFVRRSRMFAGNVAEASTLQDMLQGLKAPTGAMVIMDRGIATEANLLWLKTRGYRYLVVSRERTRQFDPEQSVAVTTAHAETLQIQRVLSEDGEEVRLYCHSEGREQKEIAITARFVKRFESGLDKLSAALQKPRGEKRRDAIMARIGRLQEQSHGVGQHYLVTVTPDPEDPQRVQAISWEQRPKGGSMFTDPGIYCLRSNETTWDEATLWRTYTLLTDVEAVFRSLKSELGLRPVYHTREDRAEGHLFITVLAYQVVQVIRARLRGHGLHHGWSRLREILSVQQRVTATFRQRDGRTLHVRKATVPDPELREIHTILNLPSNPGGVKKQAI</sequence>
<dbReference type="AlphaFoldDB" id="A0A1B9BYL9"/>
<gene>
    <name evidence="2" type="ORF">BBC27_11355</name>
</gene>
<dbReference type="NCBIfam" id="NF033559">
    <property type="entry name" value="transpos_IS1634"/>
    <property type="match status" value="1"/>
</dbReference>
<dbReference type="PANTHER" id="PTHR34614">
    <property type="match status" value="1"/>
</dbReference>
<protein>
    <submittedName>
        <fullName evidence="2">Transposase</fullName>
    </submittedName>
</protein>
<accession>A0A1B9BYL9</accession>
<feature type="domain" description="Transposase IS4-like" evidence="1">
    <location>
        <begin position="225"/>
        <end position="525"/>
    </location>
</feature>
<evidence type="ECO:0000313" key="2">
    <source>
        <dbReference type="EMBL" id="OCB02811.1"/>
    </source>
</evidence>
<reference evidence="2 3" key="1">
    <citation type="submission" date="2016-07" db="EMBL/GenBank/DDBJ databases">
        <title>Draft genome of a psychrotolerant acidophile Acidithiobacillus ferrivorans strain YL15.</title>
        <authorList>
            <person name="Peng T."/>
            <person name="Ma L."/>
            <person name="Nan M."/>
            <person name="An N."/>
            <person name="Wang M."/>
            <person name="Qiu G."/>
            <person name="Zeng W."/>
        </authorList>
    </citation>
    <scope>NUCLEOTIDE SEQUENCE [LARGE SCALE GENOMIC DNA]</scope>
    <source>
        <strain evidence="2 3">YL15</strain>
    </source>
</reference>
<proteinExistence type="predicted"/>
<evidence type="ECO:0000259" key="1">
    <source>
        <dbReference type="Pfam" id="PF01609"/>
    </source>
</evidence>
<name>A0A1B9BYL9_9PROT</name>
<evidence type="ECO:0000313" key="3">
    <source>
        <dbReference type="Proteomes" id="UP000093129"/>
    </source>
</evidence>
<comment type="caution">
    <text evidence="2">The sequence shown here is derived from an EMBL/GenBank/DDBJ whole genome shotgun (WGS) entry which is preliminary data.</text>
</comment>
<dbReference type="PANTHER" id="PTHR34614:SF2">
    <property type="entry name" value="TRANSPOSASE IS4-LIKE DOMAIN-CONTAINING PROTEIN"/>
    <property type="match status" value="1"/>
</dbReference>
<dbReference type="InterPro" id="IPR012337">
    <property type="entry name" value="RNaseH-like_sf"/>
</dbReference>
<dbReference type="Pfam" id="PF01609">
    <property type="entry name" value="DDE_Tnp_1"/>
    <property type="match status" value="1"/>
</dbReference>
<dbReference type="EMBL" id="MASQ01000087">
    <property type="protein sequence ID" value="OCB02811.1"/>
    <property type="molecule type" value="Genomic_DNA"/>
</dbReference>
<dbReference type="InterPro" id="IPR047654">
    <property type="entry name" value="IS1634_transpos"/>
</dbReference>
<dbReference type="InterPro" id="IPR002559">
    <property type="entry name" value="Transposase_11"/>
</dbReference>